<feature type="transmembrane region" description="Helical" evidence="6">
    <location>
        <begin position="459"/>
        <end position="481"/>
    </location>
</feature>
<evidence type="ECO:0000313" key="8">
    <source>
        <dbReference type="EMBL" id="MEJ6400450.1"/>
    </source>
</evidence>
<feature type="transmembrane region" description="Helical" evidence="6">
    <location>
        <begin position="199"/>
        <end position="221"/>
    </location>
</feature>
<protein>
    <submittedName>
        <fullName evidence="8">MDR family MFS transporter</fullName>
    </submittedName>
</protein>
<evidence type="ECO:0000259" key="7">
    <source>
        <dbReference type="PROSITE" id="PS50850"/>
    </source>
</evidence>
<dbReference type="Gene3D" id="1.20.1250.20">
    <property type="entry name" value="MFS general substrate transporter like domains"/>
    <property type="match status" value="1"/>
</dbReference>
<feature type="transmembrane region" description="Helical" evidence="6">
    <location>
        <begin position="48"/>
        <end position="67"/>
    </location>
</feature>
<feature type="transmembrane region" description="Helical" evidence="6">
    <location>
        <begin position="12"/>
        <end position="36"/>
    </location>
</feature>
<dbReference type="InterPro" id="IPR036259">
    <property type="entry name" value="MFS_trans_sf"/>
</dbReference>
<feature type="transmembrane region" description="Helical" evidence="6">
    <location>
        <begin position="332"/>
        <end position="351"/>
    </location>
</feature>
<evidence type="ECO:0000256" key="3">
    <source>
        <dbReference type="ARBA" id="ARBA00022692"/>
    </source>
</evidence>
<dbReference type="Proteomes" id="UP001370590">
    <property type="component" value="Unassembled WGS sequence"/>
</dbReference>
<dbReference type="EMBL" id="JAWMWH010000001">
    <property type="protein sequence ID" value="MEJ6400450.1"/>
    <property type="molecule type" value="Genomic_DNA"/>
</dbReference>
<comment type="caution">
    <text evidence="8">The sequence shown here is derived from an EMBL/GenBank/DDBJ whole genome shotgun (WGS) entry which is preliminary data.</text>
</comment>
<organism evidence="8 9">
    <name type="scientific">Nicoliella lavandulae</name>
    <dbReference type="NCBI Taxonomy" id="3082954"/>
    <lineage>
        <taxon>Bacteria</taxon>
        <taxon>Bacillati</taxon>
        <taxon>Bacillota</taxon>
        <taxon>Bacilli</taxon>
        <taxon>Lactobacillales</taxon>
        <taxon>Lactobacillaceae</taxon>
        <taxon>Nicoliella</taxon>
    </lineage>
</organism>
<dbReference type="RefSeq" id="WP_339960259.1">
    <property type="nucleotide sequence ID" value="NZ_JAWMWH010000001.1"/>
</dbReference>
<dbReference type="PROSITE" id="PS50850">
    <property type="entry name" value="MFS"/>
    <property type="match status" value="1"/>
</dbReference>
<evidence type="ECO:0000256" key="1">
    <source>
        <dbReference type="ARBA" id="ARBA00004651"/>
    </source>
</evidence>
<feature type="transmembrane region" description="Helical" evidence="6">
    <location>
        <begin position="397"/>
        <end position="417"/>
    </location>
</feature>
<keyword evidence="4 6" id="KW-1133">Transmembrane helix</keyword>
<evidence type="ECO:0000256" key="5">
    <source>
        <dbReference type="ARBA" id="ARBA00023136"/>
    </source>
</evidence>
<dbReference type="InterPro" id="IPR020846">
    <property type="entry name" value="MFS_dom"/>
</dbReference>
<feature type="transmembrane region" description="Helical" evidence="6">
    <location>
        <begin position="267"/>
        <end position="288"/>
    </location>
</feature>
<keyword evidence="2" id="KW-0813">Transport</keyword>
<proteinExistence type="predicted"/>
<evidence type="ECO:0000256" key="2">
    <source>
        <dbReference type="ARBA" id="ARBA00022448"/>
    </source>
</evidence>
<gene>
    <name evidence="8" type="ORF">R4146_04665</name>
</gene>
<dbReference type="SUPFAM" id="SSF103473">
    <property type="entry name" value="MFS general substrate transporter"/>
    <property type="match status" value="1"/>
</dbReference>
<keyword evidence="3 6" id="KW-0812">Transmembrane</keyword>
<feature type="transmembrane region" description="Helical" evidence="6">
    <location>
        <begin position="227"/>
        <end position="246"/>
    </location>
</feature>
<dbReference type="Pfam" id="PF07690">
    <property type="entry name" value="MFS_1"/>
    <property type="match status" value="1"/>
</dbReference>
<dbReference type="PANTHER" id="PTHR23501:SF191">
    <property type="entry name" value="VACUOLAR BASIC AMINO ACID TRANSPORTER 4"/>
    <property type="match status" value="1"/>
</dbReference>
<evidence type="ECO:0000256" key="4">
    <source>
        <dbReference type="ARBA" id="ARBA00022989"/>
    </source>
</evidence>
<feature type="domain" description="Major facilitator superfamily (MFS) profile" evidence="7">
    <location>
        <begin position="14"/>
        <end position="490"/>
    </location>
</feature>
<comment type="subcellular location">
    <subcellularLocation>
        <location evidence="1">Cell membrane</location>
        <topology evidence="1">Multi-pass membrane protein</topology>
    </subcellularLocation>
</comment>
<evidence type="ECO:0000256" key="6">
    <source>
        <dbReference type="SAM" id="Phobius"/>
    </source>
</evidence>
<feature type="transmembrane region" description="Helical" evidence="6">
    <location>
        <begin position="104"/>
        <end position="125"/>
    </location>
</feature>
<reference evidence="8 9" key="1">
    <citation type="submission" date="2023-10" db="EMBL/GenBank/DDBJ databases">
        <title>Nicoliella lavandulae sp. nov. isolated from Lavandula angustifolia flowers.</title>
        <authorList>
            <person name="Alcantara C."/>
            <person name="Zuniga M."/>
            <person name="Landete J.M."/>
            <person name="Monedero V."/>
        </authorList>
    </citation>
    <scope>NUCLEOTIDE SEQUENCE [LARGE SCALE GENOMIC DNA]</scope>
    <source>
        <strain evidence="8 9">Es01</strain>
    </source>
</reference>
<feature type="transmembrane region" description="Helical" evidence="6">
    <location>
        <begin position="79"/>
        <end position="98"/>
    </location>
</feature>
<dbReference type="PANTHER" id="PTHR23501">
    <property type="entry name" value="MAJOR FACILITATOR SUPERFAMILY"/>
    <property type="match status" value="1"/>
</dbReference>
<keyword evidence="5 6" id="KW-0472">Membrane</keyword>
<evidence type="ECO:0000313" key="9">
    <source>
        <dbReference type="Proteomes" id="UP001370590"/>
    </source>
</evidence>
<keyword evidence="9" id="KW-1185">Reference proteome</keyword>
<sequence length="493" mass="53556">MNNGKKNETNTMIVTTSLFVATFLSAIEGTIVSTAMPTIVGELHGVSLMNWVFSIYLLTSSIATPIYGKLSDLLGRKRVLVAGLSVFIVGSLLSGITSSMEALIVWRALQGLGAGVILPVSYAMIADIYPFAKRSKIIGLNSAGWGISAVIAPLLGGFIVDTLGWRWIFLINIPIGLITMGLIIYYFKETMVTRKRVSIDYLGTIYLTVVLLSLMLMIQILGDKSVGLSRLAFLFLICFASIVLFIRREHSFIDPIIPMGMFKHGSFVAQNAVAFFISGFVMCIEVYVPNWIQGIKGFKASIAGLALTPSSVLWVLGSFASGWLITKIHSKYVTTVGIGFVLLGSIIFVLANQTLSLSWFFITTALSGFGFGIVMTNTTVIVQQKVSDYDVGAATSFNVLCRTLGQTLFIAIFGIFMNTSLRVGVLQIDGASIKKVNKLMSPETAVLLPAKLIPSLKTILFNALHNVFVVGMVVVMIALIINLSYHHLKKDEA</sequence>
<dbReference type="InterPro" id="IPR011701">
    <property type="entry name" value="MFS"/>
</dbReference>
<name>A0ABU8SLK2_9LACO</name>
<feature type="transmembrane region" description="Helical" evidence="6">
    <location>
        <begin position="165"/>
        <end position="187"/>
    </location>
</feature>
<feature type="transmembrane region" description="Helical" evidence="6">
    <location>
        <begin position="300"/>
        <end position="325"/>
    </location>
</feature>
<dbReference type="Gene3D" id="1.20.1720.10">
    <property type="entry name" value="Multidrug resistance protein D"/>
    <property type="match status" value="1"/>
</dbReference>
<accession>A0ABU8SLK2</accession>
<dbReference type="CDD" id="cd17502">
    <property type="entry name" value="MFS_Azr1_MDR_like"/>
    <property type="match status" value="1"/>
</dbReference>
<feature type="transmembrane region" description="Helical" evidence="6">
    <location>
        <begin position="357"/>
        <end position="376"/>
    </location>
</feature>
<feature type="transmembrane region" description="Helical" evidence="6">
    <location>
        <begin position="137"/>
        <end position="159"/>
    </location>
</feature>